<sequence>MSHHLSGPNLRSPLDDARLDMTDLFAFTVPGDRTVLIMNVNPIAPTGGQEFHPDAVYRINVDTDGDNQADVAFSFVFSPPEGGRQTVTVYRATGDQARSHEAAGQEIFTDAPVSFDTEAMAAESGPYKLFAGFRSDPFFADLDGIVAKFQWTGVDWGADKNVFGIVLEMPGTELGTAPTIGVWGRVSLRQNGQLKSVDRGAHPSLTAYFNAEDVKDAYNAGEPADDWATYSEPWAAVLEHFGDYDRPAAEQALRTVLPDILRYDRSKPAAYPNGRTLTDDVTSARLTMLTAGKVPTDHIGPHTDLLPGFPYLGTPHTS</sequence>
<name>A0A516R1P6_STRST</name>
<dbReference type="Pfam" id="PF14224">
    <property type="entry name" value="DUF4331"/>
    <property type="match status" value="1"/>
</dbReference>
<organism evidence="1 2">
    <name type="scientific">Streptomyces spectabilis</name>
    <dbReference type="NCBI Taxonomy" id="68270"/>
    <lineage>
        <taxon>Bacteria</taxon>
        <taxon>Bacillati</taxon>
        <taxon>Actinomycetota</taxon>
        <taxon>Actinomycetes</taxon>
        <taxon>Kitasatosporales</taxon>
        <taxon>Streptomycetaceae</taxon>
        <taxon>Streptomyces</taxon>
    </lineage>
</organism>
<proteinExistence type="predicted"/>
<evidence type="ECO:0000313" key="1">
    <source>
        <dbReference type="EMBL" id="QDQ09583.1"/>
    </source>
</evidence>
<dbReference type="RefSeq" id="WP_144001161.1">
    <property type="nucleotide sequence ID" value="NZ_CP040916.1"/>
</dbReference>
<dbReference type="Proteomes" id="UP000316806">
    <property type="component" value="Chromosome"/>
</dbReference>
<protein>
    <submittedName>
        <fullName evidence="1">DUF4331 domain-containing protein</fullName>
    </submittedName>
</protein>
<reference evidence="1 2" key="1">
    <citation type="journal article" date="2019" name="J. Ind. Microbiol. Biotechnol.">
        <title>The complete genomic sequence of Streptomyces spectabilis NRRL-2792 and identification of secondary metabolite biosynthetic gene clusters.</title>
        <authorList>
            <person name="Sinha A."/>
            <person name="Phillips-Salemka S."/>
            <person name="Niraula T.A."/>
            <person name="Short K.A."/>
            <person name="Niraula N.P."/>
        </authorList>
    </citation>
    <scope>NUCLEOTIDE SEQUENCE [LARGE SCALE GENOMIC DNA]</scope>
    <source>
        <strain evidence="1 2">NRRL 2792</strain>
    </source>
</reference>
<dbReference type="InterPro" id="IPR025566">
    <property type="entry name" value="DUF4331"/>
</dbReference>
<evidence type="ECO:0000313" key="2">
    <source>
        <dbReference type="Proteomes" id="UP000316806"/>
    </source>
</evidence>
<gene>
    <name evidence="1" type="ORF">FH965_02595</name>
</gene>
<accession>A0A516R1P6</accession>
<dbReference type="AlphaFoldDB" id="A0A516R1P6"/>
<dbReference type="EMBL" id="CP040916">
    <property type="protein sequence ID" value="QDQ09583.1"/>
    <property type="molecule type" value="Genomic_DNA"/>
</dbReference>